<dbReference type="AlphaFoldDB" id="A0A2I0B3D9"/>
<dbReference type="STRING" id="1088818.A0A2I0B3D9"/>
<dbReference type="SUPFAM" id="SSF48371">
    <property type="entry name" value="ARM repeat"/>
    <property type="match status" value="1"/>
</dbReference>
<accession>A0A2I0B3D9</accession>
<sequence length="86" mass="9925">MLLLRAPELFCDGSGDAVKEVSLAVKALYKGNVVQDEIIFQWYKDGILGPNKNSRVWKNMKPFMECFATHYWCNQELSDLLNEPQE</sequence>
<gene>
    <name evidence="2" type="primary">EIF5</name>
    <name evidence="2" type="ORF">AXF42_Ash016093</name>
</gene>
<evidence type="ECO:0000313" key="3">
    <source>
        <dbReference type="Proteomes" id="UP000236161"/>
    </source>
</evidence>
<dbReference type="InterPro" id="IPR003307">
    <property type="entry name" value="W2_domain"/>
</dbReference>
<dbReference type="Pfam" id="PF02020">
    <property type="entry name" value="W2"/>
    <property type="match status" value="1"/>
</dbReference>
<dbReference type="EMBL" id="KZ451918">
    <property type="protein sequence ID" value="PKA62301.1"/>
    <property type="molecule type" value="Genomic_DNA"/>
</dbReference>
<keyword evidence="3" id="KW-1185">Reference proteome</keyword>
<evidence type="ECO:0000259" key="1">
    <source>
        <dbReference type="Pfam" id="PF02020"/>
    </source>
</evidence>
<evidence type="ECO:0000313" key="2">
    <source>
        <dbReference type="EMBL" id="PKA62301.1"/>
    </source>
</evidence>
<protein>
    <submittedName>
        <fullName evidence="2">Eukaryotic translation initiation factor 5</fullName>
    </submittedName>
</protein>
<dbReference type="OrthoDB" id="1931578at2759"/>
<name>A0A2I0B3D9_9ASPA</name>
<dbReference type="InterPro" id="IPR016024">
    <property type="entry name" value="ARM-type_fold"/>
</dbReference>
<keyword evidence="2" id="KW-0396">Initiation factor</keyword>
<keyword evidence="2" id="KW-0648">Protein biosynthesis</keyword>
<dbReference type="Gene3D" id="1.25.40.180">
    <property type="match status" value="1"/>
</dbReference>
<dbReference type="Proteomes" id="UP000236161">
    <property type="component" value="Unassembled WGS sequence"/>
</dbReference>
<dbReference type="GO" id="GO:0003743">
    <property type="term" value="F:translation initiation factor activity"/>
    <property type="evidence" value="ECO:0007669"/>
    <property type="project" value="UniProtKB-KW"/>
</dbReference>
<reference evidence="2 3" key="1">
    <citation type="journal article" date="2017" name="Nature">
        <title>The Apostasia genome and the evolution of orchids.</title>
        <authorList>
            <person name="Zhang G.Q."/>
            <person name="Liu K.W."/>
            <person name="Li Z."/>
            <person name="Lohaus R."/>
            <person name="Hsiao Y.Y."/>
            <person name="Niu S.C."/>
            <person name="Wang J.Y."/>
            <person name="Lin Y.C."/>
            <person name="Xu Q."/>
            <person name="Chen L.J."/>
            <person name="Yoshida K."/>
            <person name="Fujiwara S."/>
            <person name="Wang Z.W."/>
            <person name="Zhang Y.Q."/>
            <person name="Mitsuda N."/>
            <person name="Wang M."/>
            <person name="Liu G.H."/>
            <person name="Pecoraro L."/>
            <person name="Huang H.X."/>
            <person name="Xiao X.J."/>
            <person name="Lin M."/>
            <person name="Wu X.Y."/>
            <person name="Wu W.L."/>
            <person name="Chen Y.Y."/>
            <person name="Chang S.B."/>
            <person name="Sakamoto S."/>
            <person name="Ohme-Takagi M."/>
            <person name="Yagi M."/>
            <person name="Zeng S.J."/>
            <person name="Shen C.Y."/>
            <person name="Yeh C.M."/>
            <person name="Luo Y.B."/>
            <person name="Tsai W.C."/>
            <person name="Van de Peer Y."/>
            <person name="Liu Z.J."/>
        </authorList>
    </citation>
    <scope>NUCLEOTIDE SEQUENCE [LARGE SCALE GENOMIC DNA]</scope>
    <source>
        <strain evidence="3">cv. Shenzhen</strain>
        <tissue evidence="2">Stem</tissue>
    </source>
</reference>
<organism evidence="2 3">
    <name type="scientific">Apostasia shenzhenica</name>
    <dbReference type="NCBI Taxonomy" id="1088818"/>
    <lineage>
        <taxon>Eukaryota</taxon>
        <taxon>Viridiplantae</taxon>
        <taxon>Streptophyta</taxon>
        <taxon>Embryophyta</taxon>
        <taxon>Tracheophyta</taxon>
        <taxon>Spermatophyta</taxon>
        <taxon>Magnoliopsida</taxon>
        <taxon>Liliopsida</taxon>
        <taxon>Asparagales</taxon>
        <taxon>Orchidaceae</taxon>
        <taxon>Apostasioideae</taxon>
        <taxon>Apostasia</taxon>
    </lineage>
</organism>
<feature type="domain" description="W2" evidence="1">
    <location>
        <begin position="3"/>
        <end position="66"/>
    </location>
</feature>
<proteinExistence type="predicted"/>